<keyword evidence="2" id="KW-1185">Reference proteome</keyword>
<proteinExistence type="predicted"/>
<evidence type="ECO:0000313" key="1">
    <source>
        <dbReference type="EMBL" id="AAP05539.1"/>
    </source>
</evidence>
<dbReference type="EMBL" id="AE015925">
    <property type="protein sequence ID" value="AAP05539.1"/>
    <property type="molecule type" value="Genomic_DNA"/>
</dbReference>
<dbReference type="HOGENOM" id="CLU_3395756_0_0_0"/>
<accession>Q821Y7</accession>
<dbReference type="Proteomes" id="UP000002193">
    <property type="component" value="Chromosome"/>
</dbReference>
<dbReference type="KEGG" id="cca:CCA_00798"/>
<gene>
    <name evidence="1" type="ordered locus">CCA_00798</name>
</gene>
<sequence length="31" mass="3703">MYFLAFQDKNKQNFQTSLSICFQLISVQNFV</sequence>
<dbReference type="AlphaFoldDB" id="Q821Y7"/>
<dbReference type="STRING" id="227941.CCA_00798"/>
<reference evidence="1 2" key="1">
    <citation type="journal article" date="2003" name="Nucleic Acids Res.">
        <title>Genome sequence of Chlamydophila caviae (Chlamydia psittaci GPIC): examining the role of niche-specific genes in the evolution of the Chlamydiaceae.</title>
        <authorList>
            <person name="Read T.D."/>
            <person name="Myers G.S.A."/>
            <person name="Brunham R.C."/>
            <person name="Nelson W.C."/>
            <person name="Paulsen I.T."/>
            <person name="Heidelberg J.F."/>
            <person name="Holtzapple E.K."/>
            <person name="Khouri H.M."/>
            <person name="Federova N.B."/>
            <person name="Carty H.A."/>
            <person name="Umayam L.A."/>
            <person name="Haft D.H."/>
            <person name="Peterson J.D."/>
            <person name="Beanan M.J."/>
            <person name="White O."/>
            <person name="Salzberg S.L."/>
            <person name="Hsia R.-C."/>
            <person name="McClarty G."/>
            <person name="Rank R.G."/>
            <person name="Bavoil P.M."/>
            <person name="Fraser C.M."/>
        </authorList>
    </citation>
    <scope>NUCLEOTIDE SEQUENCE [LARGE SCALE GENOMIC DNA]</scope>
    <source>
        <strain evidence="2">ATCC VR-813 / DSM 19441 / 03DC25 / GPIC</strain>
    </source>
</reference>
<evidence type="ECO:0000313" key="2">
    <source>
        <dbReference type="Proteomes" id="UP000002193"/>
    </source>
</evidence>
<name>Q821Y7_CHLCV</name>
<organism evidence="1 2">
    <name type="scientific">Chlamydia caviae (strain ATCC VR-813 / DSM 19441 / 03DC25 / GPIC)</name>
    <name type="common">Chlamydophila caviae</name>
    <dbReference type="NCBI Taxonomy" id="227941"/>
    <lineage>
        <taxon>Bacteria</taxon>
        <taxon>Pseudomonadati</taxon>
        <taxon>Chlamydiota</taxon>
        <taxon>Chlamydiia</taxon>
        <taxon>Chlamydiales</taxon>
        <taxon>Chlamydiaceae</taxon>
        <taxon>Chlamydia/Chlamydophila group</taxon>
        <taxon>Chlamydia</taxon>
    </lineage>
</organism>
<protein>
    <submittedName>
        <fullName evidence="1">Uncharacterized protein</fullName>
    </submittedName>
</protein>